<name>A0A0B6XYC2_9EUPU</name>
<gene>
    <name evidence="2" type="primary">ORF5603</name>
</gene>
<dbReference type="EMBL" id="HACG01002039">
    <property type="protein sequence ID" value="CEK48904.1"/>
    <property type="molecule type" value="Transcribed_RNA"/>
</dbReference>
<keyword evidence="1" id="KW-0472">Membrane</keyword>
<feature type="non-terminal residue" evidence="2">
    <location>
        <position position="1"/>
    </location>
</feature>
<evidence type="ECO:0000256" key="1">
    <source>
        <dbReference type="SAM" id="Phobius"/>
    </source>
</evidence>
<organism evidence="2">
    <name type="scientific">Arion vulgaris</name>
    <dbReference type="NCBI Taxonomy" id="1028688"/>
    <lineage>
        <taxon>Eukaryota</taxon>
        <taxon>Metazoa</taxon>
        <taxon>Spiralia</taxon>
        <taxon>Lophotrochozoa</taxon>
        <taxon>Mollusca</taxon>
        <taxon>Gastropoda</taxon>
        <taxon>Heterobranchia</taxon>
        <taxon>Euthyneura</taxon>
        <taxon>Panpulmonata</taxon>
        <taxon>Eupulmonata</taxon>
        <taxon>Stylommatophora</taxon>
        <taxon>Helicina</taxon>
        <taxon>Arionoidea</taxon>
        <taxon>Arionidae</taxon>
        <taxon>Arion</taxon>
    </lineage>
</organism>
<protein>
    <submittedName>
        <fullName evidence="2">Uncharacterized protein</fullName>
    </submittedName>
</protein>
<reference evidence="2" key="1">
    <citation type="submission" date="2014-12" db="EMBL/GenBank/DDBJ databases">
        <title>Insight into the proteome of Arion vulgaris.</title>
        <authorList>
            <person name="Aradska J."/>
            <person name="Bulat T."/>
            <person name="Smidak R."/>
            <person name="Sarate P."/>
            <person name="Gangsoo J."/>
            <person name="Sialana F."/>
            <person name="Bilban M."/>
            <person name="Lubec G."/>
        </authorList>
    </citation>
    <scope>NUCLEOTIDE SEQUENCE</scope>
    <source>
        <tissue evidence="2">Skin</tissue>
    </source>
</reference>
<proteinExistence type="predicted"/>
<keyword evidence="1" id="KW-1133">Transmembrane helix</keyword>
<sequence length="147" mass="16746">GKNIIPRTATTSSSRQVRARFVSERQKGSYFISTMALSVHHTLAVYIVLITLSVTTSAPSRTVSQEDFRLSLDKRPKYMDTRKDLDILRAMILLGIQKQMNDDGPEQIVVPEGESPEPLEKRERYMGICMRKQSNSFIPFPCLRNGR</sequence>
<accession>A0A0B6XYC2</accession>
<dbReference type="AlphaFoldDB" id="A0A0B6XYC2"/>
<evidence type="ECO:0000313" key="2">
    <source>
        <dbReference type="EMBL" id="CEK48904.1"/>
    </source>
</evidence>
<keyword evidence="1" id="KW-0812">Transmembrane</keyword>
<feature type="transmembrane region" description="Helical" evidence="1">
    <location>
        <begin position="30"/>
        <end position="54"/>
    </location>
</feature>